<dbReference type="EMBL" id="KK106740">
    <property type="protein sequence ID" value="KIY91387.1"/>
    <property type="molecule type" value="Genomic_DNA"/>
</dbReference>
<accession>A0A0D2ITN6</accession>
<dbReference type="Proteomes" id="UP000054498">
    <property type="component" value="Unassembled WGS sequence"/>
</dbReference>
<keyword evidence="3 5" id="KW-1133">Transmembrane helix</keyword>
<comment type="subcellular location">
    <subcellularLocation>
        <location evidence="1">Membrane</location>
        <topology evidence="1">Multi-pass membrane protein</topology>
    </subcellularLocation>
</comment>
<proteinExistence type="predicted"/>
<evidence type="ECO:0000256" key="4">
    <source>
        <dbReference type="ARBA" id="ARBA00023136"/>
    </source>
</evidence>
<protein>
    <recommendedName>
        <fullName evidence="8">EamA domain-containing protein</fullName>
    </recommendedName>
</protein>
<dbReference type="KEGG" id="mng:MNEG_16577"/>
<dbReference type="GeneID" id="25734350"/>
<dbReference type="RefSeq" id="XP_013890407.1">
    <property type="nucleotide sequence ID" value="XM_014034953.1"/>
</dbReference>
<evidence type="ECO:0000256" key="3">
    <source>
        <dbReference type="ARBA" id="ARBA00022989"/>
    </source>
</evidence>
<reference evidence="6 7" key="1">
    <citation type="journal article" date="2013" name="BMC Genomics">
        <title>Reconstruction of the lipid metabolism for the microalga Monoraphidium neglectum from its genome sequence reveals characteristics suitable for biofuel production.</title>
        <authorList>
            <person name="Bogen C."/>
            <person name="Al-Dilaimi A."/>
            <person name="Albersmeier A."/>
            <person name="Wichmann J."/>
            <person name="Grundmann M."/>
            <person name="Rupp O."/>
            <person name="Lauersen K.J."/>
            <person name="Blifernez-Klassen O."/>
            <person name="Kalinowski J."/>
            <person name="Goesmann A."/>
            <person name="Mussgnug J.H."/>
            <person name="Kruse O."/>
        </authorList>
    </citation>
    <scope>NUCLEOTIDE SEQUENCE [LARGE SCALE GENOMIC DNA]</scope>
    <source>
        <strain evidence="6 7">SAG 48.87</strain>
    </source>
</reference>
<sequence>TALVTLSDELAGRQGAADENAAALAPVPAAAAAAAPERSRSAAGDLLCLGSAALYAAYTIVLRRALPDDDEADVALFFGYVGLFCTVLFAPVLAGLALSGAMDLGGVTREALGLIFLQ</sequence>
<organism evidence="6 7">
    <name type="scientific">Monoraphidium neglectum</name>
    <dbReference type="NCBI Taxonomy" id="145388"/>
    <lineage>
        <taxon>Eukaryota</taxon>
        <taxon>Viridiplantae</taxon>
        <taxon>Chlorophyta</taxon>
        <taxon>core chlorophytes</taxon>
        <taxon>Chlorophyceae</taxon>
        <taxon>CS clade</taxon>
        <taxon>Sphaeropleales</taxon>
        <taxon>Selenastraceae</taxon>
        <taxon>Monoraphidium</taxon>
    </lineage>
</organism>
<name>A0A0D2ITN6_9CHLO</name>
<evidence type="ECO:0008006" key="8">
    <source>
        <dbReference type="Google" id="ProtNLM"/>
    </source>
</evidence>
<feature type="transmembrane region" description="Helical" evidence="5">
    <location>
        <begin position="77"/>
        <end position="99"/>
    </location>
</feature>
<feature type="non-terminal residue" evidence="6">
    <location>
        <position position="118"/>
    </location>
</feature>
<keyword evidence="2 5" id="KW-0812">Transmembrane</keyword>
<evidence type="ECO:0000313" key="7">
    <source>
        <dbReference type="Proteomes" id="UP000054498"/>
    </source>
</evidence>
<dbReference type="PANTHER" id="PTHR23051:SF0">
    <property type="entry name" value="SOLUTE CARRIER FAMILY 35 MEMBER F5"/>
    <property type="match status" value="1"/>
</dbReference>
<evidence type="ECO:0000256" key="2">
    <source>
        <dbReference type="ARBA" id="ARBA00022692"/>
    </source>
</evidence>
<dbReference type="OrthoDB" id="1436450at2759"/>
<evidence type="ECO:0000256" key="5">
    <source>
        <dbReference type="SAM" id="Phobius"/>
    </source>
</evidence>
<feature type="transmembrane region" description="Helical" evidence="5">
    <location>
        <begin position="46"/>
        <end position="65"/>
    </location>
</feature>
<gene>
    <name evidence="6" type="ORF">MNEG_16577</name>
</gene>
<dbReference type="AlphaFoldDB" id="A0A0D2ITN6"/>
<keyword evidence="7" id="KW-1185">Reference proteome</keyword>
<feature type="non-terminal residue" evidence="6">
    <location>
        <position position="1"/>
    </location>
</feature>
<evidence type="ECO:0000313" key="6">
    <source>
        <dbReference type="EMBL" id="KIY91387.1"/>
    </source>
</evidence>
<evidence type="ECO:0000256" key="1">
    <source>
        <dbReference type="ARBA" id="ARBA00004141"/>
    </source>
</evidence>
<keyword evidence="4 5" id="KW-0472">Membrane</keyword>
<dbReference type="GO" id="GO:0016020">
    <property type="term" value="C:membrane"/>
    <property type="evidence" value="ECO:0007669"/>
    <property type="project" value="UniProtKB-SubCell"/>
</dbReference>
<dbReference type="PANTHER" id="PTHR23051">
    <property type="entry name" value="SOLUTE CARRIER FAMILY 35, MEMBER F5"/>
    <property type="match status" value="1"/>
</dbReference>